<dbReference type="AlphaFoldDB" id="A0A0U1L0W5"/>
<dbReference type="EMBL" id="CTRP01000012">
    <property type="protein sequence ID" value="CQR73320.1"/>
    <property type="molecule type" value="Genomic_DNA"/>
</dbReference>
<evidence type="ECO:0000313" key="1">
    <source>
        <dbReference type="EMBL" id="CQR73320.1"/>
    </source>
</evidence>
<proteinExistence type="predicted"/>
<evidence type="ECO:0000313" key="2">
    <source>
        <dbReference type="Proteomes" id="UP000049855"/>
    </source>
</evidence>
<protein>
    <submittedName>
        <fullName evidence="1">Uncharacterized protein</fullName>
    </submittedName>
</protein>
<sequence length="127" mass="14224">MPDILEIIIPENAGLQEYRYLLSLAENEITKLTPIISKYKVNRTNAKAVYDDALSSAKVMAMEVYGLKANHQTMINAKANSDPGVKQLKQAYIDAKALEIKAVDRLEQIKGLRDTLKAMVKSEHVSY</sequence>
<keyword evidence="2" id="KW-1185">Reference proteome</keyword>
<accession>A0A0U1L0W5</accession>
<gene>
    <name evidence="1" type="ORF">SpAn4DRAFT_2552</name>
</gene>
<organism evidence="1 2">
    <name type="scientific">Sporomusa ovata</name>
    <dbReference type="NCBI Taxonomy" id="2378"/>
    <lineage>
        <taxon>Bacteria</taxon>
        <taxon>Bacillati</taxon>
        <taxon>Bacillota</taxon>
        <taxon>Negativicutes</taxon>
        <taxon>Selenomonadales</taxon>
        <taxon>Sporomusaceae</taxon>
        <taxon>Sporomusa</taxon>
    </lineage>
</organism>
<dbReference type="RefSeq" id="WP_021168106.1">
    <property type="nucleotide sequence ID" value="NZ_CTRP01000012.1"/>
</dbReference>
<name>A0A0U1L0W5_9FIRM</name>
<dbReference type="Proteomes" id="UP000049855">
    <property type="component" value="Unassembled WGS sequence"/>
</dbReference>
<reference evidence="2" key="1">
    <citation type="submission" date="2015-03" db="EMBL/GenBank/DDBJ databases">
        <authorList>
            <person name="Nijsse Bart"/>
        </authorList>
    </citation>
    <scope>NUCLEOTIDE SEQUENCE [LARGE SCALE GENOMIC DNA]</scope>
</reference>